<feature type="compositionally biased region" description="Low complexity" evidence="2">
    <location>
        <begin position="190"/>
        <end position="209"/>
    </location>
</feature>
<dbReference type="Pfam" id="PF02338">
    <property type="entry name" value="OTU"/>
    <property type="match status" value="1"/>
</dbReference>
<dbReference type="PANTHER" id="PTHR12419:SF116">
    <property type="entry name" value="OTU DOMAIN-CONTAINING PROTEIN"/>
    <property type="match status" value="1"/>
</dbReference>
<protein>
    <submittedName>
        <fullName evidence="4">OTU (Ovarian tumor)-like cysteine protease</fullName>
        <ecNumber evidence="4">3.4.19.12</ecNumber>
    </submittedName>
</protein>
<feature type="region of interest" description="Disordered" evidence="2">
    <location>
        <begin position="446"/>
        <end position="488"/>
    </location>
</feature>
<keyword evidence="5" id="KW-1185">Reference proteome</keyword>
<feature type="compositionally biased region" description="Basic and acidic residues" evidence="2">
    <location>
        <begin position="76"/>
        <end position="88"/>
    </location>
</feature>
<feature type="compositionally biased region" description="Low complexity" evidence="2">
    <location>
        <begin position="459"/>
        <end position="475"/>
    </location>
</feature>
<dbReference type="CDD" id="cd22796">
    <property type="entry name" value="OTU_plant_OTU6-like"/>
    <property type="match status" value="1"/>
</dbReference>
<dbReference type="FunFam" id="3.90.70.80:FF:000008">
    <property type="entry name" value="OTU domain-containing protein 5"/>
    <property type="match status" value="1"/>
</dbReference>
<feature type="compositionally biased region" description="Polar residues" evidence="2">
    <location>
        <begin position="39"/>
        <end position="49"/>
    </location>
</feature>
<dbReference type="PROSITE" id="PS50802">
    <property type="entry name" value="OTU"/>
    <property type="match status" value="1"/>
</dbReference>
<dbReference type="GO" id="GO:0006508">
    <property type="term" value="P:proteolysis"/>
    <property type="evidence" value="ECO:0007669"/>
    <property type="project" value="UniProtKB-KW"/>
</dbReference>
<dbReference type="AlphaFoldDB" id="A0A2G9HTE6"/>
<accession>A0A2G9HTE6</accession>
<dbReference type="GO" id="GO:0061578">
    <property type="term" value="F:K63-linked deubiquitinase activity"/>
    <property type="evidence" value="ECO:0007669"/>
    <property type="project" value="TreeGrafter"/>
</dbReference>
<dbReference type="OrthoDB" id="409956at2759"/>
<feature type="compositionally biased region" description="Pro residues" evidence="2">
    <location>
        <begin position="151"/>
        <end position="162"/>
    </location>
</feature>
<feature type="compositionally biased region" description="Polar residues" evidence="2">
    <location>
        <begin position="163"/>
        <end position="182"/>
    </location>
</feature>
<dbReference type="EC" id="3.4.19.12" evidence="4"/>
<dbReference type="Proteomes" id="UP000231279">
    <property type="component" value="Unassembled WGS sequence"/>
</dbReference>
<keyword evidence="4" id="KW-0378">Hydrolase</keyword>
<feature type="region of interest" description="Disordered" evidence="2">
    <location>
        <begin position="139"/>
        <end position="234"/>
    </location>
</feature>
<evidence type="ECO:0000256" key="2">
    <source>
        <dbReference type="SAM" id="MobiDB-lite"/>
    </source>
</evidence>
<feature type="domain" description="OTU" evidence="3">
    <location>
        <begin position="250"/>
        <end position="373"/>
    </location>
</feature>
<dbReference type="InterPro" id="IPR009060">
    <property type="entry name" value="UBA-like_sf"/>
</dbReference>
<sequence length="541" mass="59350">MTRILVQRGSAGSSSSSVSHNRSSASVSAPSASSSSASPQQQVTGNAQVVSAVKDENLVEAQEHIVVDELSEYYDVSDKKSEGKRSEDLSAGSLNSDHQEGEKIVEDEKGHDDDVVGSANMVKGFGGLPIVEEENDAMVGSSFQMVAGSTYPPPPPLPPPKPTSFNSNSRRSAPADSNSLWLGSSRRAAGRPGVPSRSSPTGSRPSSPRSHCDGEGYNSADEQSPHFSSSYDDAEREHQFEIDLRRVKGLEVRKMLEDGNCLFRAVADQVYGDSEQYDLVRQMCIDYMERERDHFSQFITEGFTSYCKRKRRDKVYGNNMEIQALSEMYNRPIHIYSYSTEPINIFHGSYNTDTPPIRLSYHHGNHYNSLVDPRRLAIGVGLGFSSLQGTNIDKDQVKAAIKAQQDQQIDNALLAEGRFYSDLELTEKEIERMVMEASRAEYLADDKFKQQVGHRESSTSKAEPSSSAARSSGSEAKQEGGHDLGSPGSVLNSSMQIMLSMGFSYLQAIEAYSIFGDDVDSMVCYLIETSGNGRRKGKATE</sequence>
<dbReference type="EMBL" id="NKXS01001059">
    <property type="protein sequence ID" value="PIN20723.1"/>
    <property type="molecule type" value="Genomic_DNA"/>
</dbReference>
<dbReference type="Gene3D" id="3.90.70.80">
    <property type="match status" value="1"/>
</dbReference>
<dbReference type="InterPro" id="IPR038765">
    <property type="entry name" value="Papain-like_cys_pep_sf"/>
</dbReference>
<comment type="similarity">
    <text evidence="1">Belongs to the peptidase C85 family.</text>
</comment>
<feature type="compositionally biased region" description="Basic and acidic residues" evidence="2">
    <location>
        <begin position="446"/>
        <end position="458"/>
    </location>
</feature>
<feature type="region of interest" description="Disordered" evidence="2">
    <location>
        <begin position="69"/>
        <end position="122"/>
    </location>
</feature>
<feature type="region of interest" description="Disordered" evidence="2">
    <location>
        <begin position="1"/>
        <end position="49"/>
    </location>
</feature>
<evidence type="ECO:0000259" key="3">
    <source>
        <dbReference type="PROSITE" id="PS50802"/>
    </source>
</evidence>
<gene>
    <name evidence="4" type="ORF">CDL12_06575</name>
</gene>
<dbReference type="InterPro" id="IPR050704">
    <property type="entry name" value="Peptidase_C85-like"/>
</dbReference>
<reference evidence="5" key="1">
    <citation type="journal article" date="2018" name="Gigascience">
        <title>Genome assembly of the Pink Ipe (Handroanthus impetiginosus, Bignoniaceae), a highly valued, ecologically keystone Neotropical timber forest tree.</title>
        <authorList>
            <person name="Silva-Junior O.B."/>
            <person name="Grattapaglia D."/>
            <person name="Novaes E."/>
            <person name="Collevatti R.G."/>
        </authorList>
    </citation>
    <scope>NUCLEOTIDE SEQUENCE [LARGE SCALE GENOMIC DNA]</scope>
    <source>
        <strain evidence="5">cv. UFG-1</strain>
    </source>
</reference>
<dbReference type="InterPro" id="IPR003323">
    <property type="entry name" value="OTU_dom"/>
</dbReference>
<evidence type="ECO:0000313" key="4">
    <source>
        <dbReference type="EMBL" id="PIN20723.1"/>
    </source>
</evidence>
<feature type="compositionally biased region" description="Basic and acidic residues" evidence="2">
    <location>
        <begin position="97"/>
        <end position="114"/>
    </location>
</feature>
<keyword evidence="4" id="KW-0645">Protease</keyword>
<dbReference type="STRING" id="429701.A0A2G9HTE6"/>
<name>A0A2G9HTE6_9LAMI</name>
<evidence type="ECO:0000313" key="5">
    <source>
        <dbReference type="Proteomes" id="UP000231279"/>
    </source>
</evidence>
<comment type="caution">
    <text evidence="4">The sequence shown here is derived from an EMBL/GenBank/DDBJ whole genome shotgun (WGS) entry which is preliminary data.</text>
</comment>
<feature type="compositionally biased region" description="Polar residues" evidence="2">
    <location>
        <begin position="220"/>
        <end position="231"/>
    </location>
</feature>
<dbReference type="GO" id="GO:0016579">
    <property type="term" value="P:protein deubiquitination"/>
    <property type="evidence" value="ECO:0007669"/>
    <property type="project" value="TreeGrafter"/>
</dbReference>
<dbReference type="PANTHER" id="PTHR12419">
    <property type="entry name" value="OTU DOMAIN CONTAINING PROTEIN"/>
    <property type="match status" value="1"/>
</dbReference>
<evidence type="ECO:0000256" key="1">
    <source>
        <dbReference type="ARBA" id="ARBA00010407"/>
    </source>
</evidence>
<dbReference type="GO" id="GO:0004843">
    <property type="term" value="F:cysteine-type deubiquitinase activity"/>
    <property type="evidence" value="ECO:0007669"/>
    <property type="project" value="UniProtKB-EC"/>
</dbReference>
<dbReference type="SUPFAM" id="SSF54001">
    <property type="entry name" value="Cysteine proteinases"/>
    <property type="match status" value="1"/>
</dbReference>
<feature type="compositionally biased region" description="Low complexity" evidence="2">
    <location>
        <begin position="10"/>
        <end position="38"/>
    </location>
</feature>
<proteinExistence type="inferred from homology"/>
<dbReference type="SUPFAM" id="SSF46934">
    <property type="entry name" value="UBA-like"/>
    <property type="match status" value="1"/>
</dbReference>
<organism evidence="4 5">
    <name type="scientific">Handroanthus impetiginosus</name>
    <dbReference type="NCBI Taxonomy" id="429701"/>
    <lineage>
        <taxon>Eukaryota</taxon>
        <taxon>Viridiplantae</taxon>
        <taxon>Streptophyta</taxon>
        <taxon>Embryophyta</taxon>
        <taxon>Tracheophyta</taxon>
        <taxon>Spermatophyta</taxon>
        <taxon>Magnoliopsida</taxon>
        <taxon>eudicotyledons</taxon>
        <taxon>Gunneridae</taxon>
        <taxon>Pentapetalae</taxon>
        <taxon>asterids</taxon>
        <taxon>lamiids</taxon>
        <taxon>Lamiales</taxon>
        <taxon>Bignoniaceae</taxon>
        <taxon>Crescentiina</taxon>
        <taxon>Tabebuia alliance</taxon>
        <taxon>Handroanthus</taxon>
    </lineage>
</organism>